<organism evidence="2 3">
    <name type="scientific">Brassica cretica</name>
    <name type="common">Mustard</name>
    <dbReference type="NCBI Taxonomy" id="69181"/>
    <lineage>
        <taxon>Eukaryota</taxon>
        <taxon>Viridiplantae</taxon>
        <taxon>Streptophyta</taxon>
        <taxon>Embryophyta</taxon>
        <taxon>Tracheophyta</taxon>
        <taxon>Spermatophyta</taxon>
        <taxon>Magnoliopsida</taxon>
        <taxon>eudicotyledons</taxon>
        <taxon>Gunneridae</taxon>
        <taxon>Pentapetalae</taxon>
        <taxon>rosids</taxon>
        <taxon>malvids</taxon>
        <taxon>Brassicales</taxon>
        <taxon>Brassicaceae</taxon>
        <taxon>Brassiceae</taxon>
        <taxon>Brassica</taxon>
    </lineage>
</organism>
<evidence type="ECO:0000256" key="1">
    <source>
        <dbReference type="SAM" id="MobiDB-lite"/>
    </source>
</evidence>
<evidence type="ECO:0000313" key="3">
    <source>
        <dbReference type="Proteomes" id="UP000266723"/>
    </source>
</evidence>
<comment type="caution">
    <text evidence="2">The sequence shown here is derived from an EMBL/GenBank/DDBJ whole genome shotgun (WGS) entry which is preliminary data.</text>
</comment>
<evidence type="ECO:0008006" key="4">
    <source>
        <dbReference type="Google" id="ProtNLM"/>
    </source>
</evidence>
<dbReference type="Proteomes" id="UP000266723">
    <property type="component" value="Unassembled WGS sequence"/>
</dbReference>
<protein>
    <recommendedName>
        <fullName evidence="4">DUF4005 domain-containing protein</fullName>
    </recommendedName>
</protein>
<sequence length="148" mass="17081">MPVLLKSGQSASQEEAVEEMKDCRSTKHPCHRSTVMPEYGLNIFYDRLKPRSHTKLGEKGGTPSESSWNSFATCPAVPEATRKINCYSNQILQVWNVQSAKEYAPHRSTTTLVRRSILVNHRRPRHSFVDRYLPPDVDRYFSPNIDRY</sequence>
<reference evidence="2 3" key="1">
    <citation type="journal article" date="2020" name="BMC Genomics">
        <title>Intraspecific diversification of the crop wild relative Brassica cretica Lam. using demographic model selection.</title>
        <authorList>
            <person name="Kioukis A."/>
            <person name="Michalopoulou V.A."/>
            <person name="Briers L."/>
            <person name="Pirintsos S."/>
            <person name="Studholme D.J."/>
            <person name="Pavlidis P."/>
            <person name="Sarris P.F."/>
        </authorList>
    </citation>
    <scope>NUCLEOTIDE SEQUENCE [LARGE SCALE GENOMIC DNA]</scope>
    <source>
        <strain evidence="3">cv. PFS-1207/04</strain>
    </source>
</reference>
<accession>A0ABQ7EPN0</accession>
<feature type="region of interest" description="Disordered" evidence="1">
    <location>
        <begin position="1"/>
        <end position="29"/>
    </location>
</feature>
<dbReference type="EMBL" id="QGKV02000297">
    <property type="protein sequence ID" value="KAF3605668.1"/>
    <property type="molecule type" value="Genomic_DNA"/>
</dbReference>
<gene>
    <name evidence="2" type="ORF">DY000_02048638</name>
</gene>
<name>A0ABQ7EPN0_BRACR</name>
<evidence type="ECO:0000313" key="2">
    <source>
        <dbReference type="EMBL" id="KAF3605668.1"/>
    </source>
</evidence>
<proteinExistence type="predicted"/>
<keyword evidence="3" id="KW-1185">Reference proteome</keyword>